<proteinExistence type="predicted"/>
<dbReference type="RefSeq" id="WP_340359320.1">
    <property type="nucleotide sequence ID" value="NZ_JBBKZU010000011.1"/>
</dbReference>
<feature type="chain" id="PRO_5046237973" evidence="1">
    <location>
        <begin position="23"/>
        <end position="255"/>
    </location>
</feature>
<keyword evidence="1" id="KW-0732">Signal</keyword>
<gene>
    <name evidence="3" type="ORF">WKW77_23610</name>
</gene>
<dbReference type="InterPro" id="IPR005184">
    <property type="entry name" value="DUF306_Meta_HslJ"/>
</dbReference>
<dbReference type="PANTHER" id="PTHR35535:SF1">
    <property type="entry name" value="HEAT SHOCK PROTEIN HSLJ"/>
    <property type="match status" value="1"/>
</dbReference>
<dbReference type="InterPro" id="IPR038670">
    <property type="entry name" value="HslJ-like_sf"/>
</dbReference>
<dbReference type="Gene3D" id="2.40.128.270">
    <property type="match status" value="2"/>
</dbReference>
<comment type="caution">
    <text evidence="3">The sequence shown here is derived from an EMBL/GenBank/DDBJ whole genome shotgun (WGS) entry which is preliminary data.</text>
</comment>
<accession>A0ABU8VKA4</accession>
<sequence>MNAKRSVFPVLGSMLLSVSAAAAGIEGPTWRLTGVQGLDANLLPTGPQSVTARFEGGRVSGFSGCNRFFGTYTLKQPDRLVIGRLAGSMMACEGNAMKVEGAVHKAMAGTFRPMLSGESLTLLPVRGDEPVMTFKAEPKPSLLGLRSNVTGFNNGRQAVVSPMLDTTISMSFGDGIVKGFSGCNTFRASYSVDGNRIAVGPIATTRRTCADPVMQQERQFLAALKSTTTWDFSGALLDMHRPDGERTVMGTREAG</sequence>
<keyword evidence="4" id="KW-1185">Reference proteome</keyword>
<dbReference type="Pfam" id="PF03724">
    <property type="entry name" value="META"/>
    <property type="match status" value="2"/>
</dbReference>
<organism evidence="3 4">
    <name type="scientific">Variovorax ureilyticus</name>
    <dbReference type="NCBI Taxonomy" id="1836198"/>
    <lineage>
        <taxon>Bacteria</taxon>
        <taxon>Pseudomonadati</taxon>
        <taxon>Pseudomonadota</taxon>
        <taxon>Betaproteobacteria</taxon>
        <taxon>Burkholderiales</taxon>
        <taxon>Comamonadaceae</taxon>
        <taxon>Variovorax</taxon>
    </lineage>
</organism>
<protein>
    <submittedName>
        <fullName evidence="3">META domain-containing protein</fullName>
    </submittedName>
</protein>
<dbReference type="InterPro" id="IPR053147">
    <property type="entry name" value="Hsp_HslJ-like"/>
</dbReference>
<feature type="domain" description="DUF306" evidence="2">
    <location>
        <begin position="167"/>
        <end position="247"/>
    </location>
</feature>
<feature type="domain" description="DUF306" evidence="2">
    <location>
        <begin position="24"/>
        <end position="134"/>
    </location>
</feature>
<feature type="signal peptide" evidence="1">
    <location>
        <begin position="1"/>
        <end position="22"/>
    </location>
</feature>
<name>A0ABU8VKA4_9BURK</name>
<dbReference type="PANTHER" id="PTHR35535">
    <property type="entry name" value="HEAT SHOCK PROTEIN HSLJ"/>
    <property type="match status" value="1"/>
</dbReference>
<evidence type="ECO:0000313" key="4">
    <source>
        <dbReference type="Proteomes" id="UP001365846"/>
    </source>
</evidence>
<evidence type="ECO:0000256" key="1">
    <source>
        <dbReference type="SAM" id="SignalP"/>
    </source>
</evidence>
<dbReference type="Proteomes" id="UP001365846">
    <property type="component" value="Unassembled WGS sequence"/>
</dbReference>
<evidence type="ECO:0000313" key="3">
    <source>
        <dbReference type="EMBL" id="MEJ8814092.1"/>
    </source>
</evidence>
<evidence type="ECO:0000259" key="2">
    <source>
        <dbReference type="Pfam" id="PF03724"/>
    </source>
</evidence>
<dbReference type="EMBL" id="JBBKZU010000011">
    <property type="protein sequence ID" value="MEJ8814092.1"/>
    <property type="molecule type" value="Genomic_DNA"/>
</dbReference>
<reference evidence="3 4" key="1">
    <citation type="submission" date="2024-03" db="EMBL/GenBank/DDBJ databases">
        <title>Novel species of the genus Variovorax.</title>
        <authorList>
            <person name="Liu Q."/>
            <person name="Xin Y.-H."/>
        </authorList>
    </citation>
    <scope>NUCLEOTIDE SEQUENCE [LARGE SCALE GENOMIC DNA]</scope>
    <source>
        <strain evidence="3 4">KACC 18899</strain>
    </source>
</reference>